<evidence type="ECO:0000313" key="1">
    <source>
        <dbReference type="EMBL" id="MCI25138.1"/>
    </source>
</evidence>
<sequence>MGRIFKVWVVEEKFTAMDWIREGREVVEEQSFVDSVTDLGKAMVANAGSDCSSGDVGDEDVGGEGVEICTEEGCQHDFEKVTQLGEESEEDGITRVVDSLPSFIAVPAGRRGVLDCDDLEDGRKRNK</sequence>
<dbReference type="EMBL" id="LXQA010145480">
    <property type="protein sequence ID" value="MCI25138.1"/>
    <property type="molecule type" value="Genomic_DNA"/>
</dbReference>
<organism evidence="1 2">
    <name type="scientific">Trifolium medium</name>
    <dbReference type="NCBI Taxonomy" id="97028"/>
    <lineage>
        <taxon>Eukaryota</taxon>
        <taxon>Viridiplantae</taxon>
        <taxon>Streptophyta</taxon>
        <taxon>Embryophyta</taxon>
        <taxon>Tracheophyta</taxon>
        <taxon>Spermatophyta</taxon>
        <taxon>Magnoliopsida</taxon>
        <taxon>eudicotyledons</taxon>
        <taxon>Gunneridae</taxon>
        <taxon>Pentapetalae</taxon>
        <taxon>rosids</taxon>
        <taxon>fabids</taxon>
        <taxon>Fabales</taxon>
        <taxon>Fabaceae</taxon>
        <taxon>Papilionoideae</taxon>
        <taxon>50 kb inversion clade</taxon>
        <taxon>NPAAA clade</taxon>
        <taxon>Hologalegina</taxon>
        <taxon>IRL clade</taxon>
        <taxon>Trifolieae</taxon>
        <taxon>Trifolium</taxon>
    </lineage>
</organism>
<name>A0A392QLP1_9FABA</name>
<reference evidence="1 2" key="1">
    <citation type="journal article" date="2018" name="Front. Plant Sci.">
        <title>Red Clover (Trifolium pratense) and Zigzag Clover (T. medium) - A Picture of Genomic Similarities and Differences.</title>
        <authorList>
            <person name="Dluhosova J."/>
            <person name="Istvanek J."/>
            <person name="Nedelnik J."/>
            <person name="Repkova J."/>
        </authorList>
    </citation>
    <scope>NUCLEOTIDE SEQUENCE [LARGE SCALE GENOMIC DNA]</scope>
    <source>
        <strain evidence="2">cv. 10/8</strain>
        <tissue evidence="1">Leaf</tissue>
    </source>
</reference>
<keyword evidence="2" id="KW-1185">Reference proteome</keyword>
<evidence type="ECO:0000313" key="2">
    <source>
        <dbReference type="Proteomes" id="UP000265520"/>
    </source>
</evidence>
<protein>
    <submittedName>
        <fullName evidence="1">Uncharacterized protein</fullName>
    </submittedName>
</protein>
<dbReference type="Proteomes" id="UP000265520">
    <property type="component" value="Unassembled WGS sequence"/>
</dbReference>
<comment type="caution">
    <text evidence="1">The sequence shown here is derived from an EMBL/GenBank/DDBJ whole genome shotgun (WGS) entry which is preliminary data.</text>
</comment>
<proteinExistence type="predicted"/>
<dbReference type="AlphaFoldDB" id="A0A392QLP1"/>
<feature type="non-terminal residue" evidence="1">
    <location>
        <position position="127"/>
    </location>
</feature>
<accession>A0A392QLP1</accession>